<dbReference type="SMART" id="SM00248">
    <property type="entry name" value="ANK"/>
    <property type="match status" value="16"/>
</dbReference>
<feature type="compositionally biased region" description="Basic residues" evidence="4">
    <location>
        <begin position="14"/>
        <end position="23"/>
    </location>
</feature>
<dbReference type="Pfam" id="PF13637">
    <property type="entry name" value="Ank_4"/>
    <property type="match status" value="1"/>
</dbReference>
<name>A0A8H5BIL1_9AGAR</name>
<proteinExistence type="predicted"/>
<feature type="repeat" description="ANK" evidence="3">
    <location>
        <begin position="669"/>
        <end position="701"/>
    </location>
</feature>
<accession>A0A8H5BIL1</accession>
<feature type="repeat" description="ANK" evidence="3">
    <location>
        <begin position="933"/>
        <end position="965"/>
    </location>
</feature>
<dbReference type="Gene3D" id="3.40.50.300">
    <property type="entry name" value="P-loop containing nucleotide triphosphate hydrolases"/>
    <property type="match status" value="1"/>
</dbReference>
<dbReference type="PANTHER" id="PTHR24123">
    <property type="entry name" value="ANKYRIN REPEAT-CONTAINING"/>
    <property type="match status" value="1"/>
</dbReference>
<dbReference type="InterPro" id="IPR002110">
    <property type="entry name" value="Ankyrin_rpt"/>
</dbReference>
<feature type="compositionally biased region" description="Polar residues" evidence="4">
    <location>
        <begin position="92"/>
        <end position="102"/>
    </location>
</feature>
<keyword evidence="7" id="KW-1185">Reference proteome</keyword>
<feature type="repeat" description="ANK" evidence="3">
    <location>
        <begin position="735"/>
        <end position="767"/>
    </location>
</feature>
<dbReference type="PROSITE" id="PS50297">
    <property type="entry name" value="ANK_REP_REGION"/>
    <property type="match status" value="6"/>
</dbReference>
<dbReference type="SUPFAM" id="SSF48403">
    <property type="entry name" value="Ankyrin repeat"/>
    <property type="match status" value="2"/>
</dbReference>
<feature type="repeat" description="ANK" evidence="3">
    <location>
        <begin position="867"/>
        <end position="899"/>
    </location>
</feature>
<feature type="repeat" description="ANK" evidence="3">
    <location>
        <begin position="834"/>
        <end position="866"/>
    </location>
</feature>
<feature type="compositionally biased region" description="Polar residues" evidence="4">
    <location>
        <begin position="27"/>
        <end position="36"/>
    </location>
</feature>
<keyword evidence="1" id="KW-0677">Repeat</keyword>
<dbReference type="AlphaFoldDB" id="A0A8H5BIL1"/>
<reference evidence="6 7" key="1">
    <citation type="journal article" date="2020" name="ISME J.">
        <title>Uncovering the hidden diversity of litter-decomposition mechanisms in mushroom-forming fungi.</title>
        <authorList>
            <person name="Floudas D."/>
            <person name="Bentzer J."/>
            <person name="Ahren D."/>
            <person name="Johansson T."/>
            <person name="Persson P."/>
            <person name="Tunlid A."/>
        </authorList>
    </citation>
    <scope>NUCLEOTIDE SEQUENCE [LARGE SCALE GENOMIC DNA]</scope>
    <source>
        <strain evidence="6 7">CBS 291.85</strain>
    </source>
</reference>
<dbReference type="PANTHER" id="PTHR24123:SF33">
    <property type="entry name" value="PROTEIN HOS4"/>
    <property type="match status" value="1"/>
</dbReference>
<evidence type="ECO:0000259" key="5">
    <source>
        <dbReference type="Pfam" id="PF24883"/>
    </source>
</evidence>
<dbReference type="Gene3D" id="1.25.40.20">
    <property type="entry name" value="Ankyrin repeat-containing domain"/>
    <property type="match status" value="3"/>
</dbReference>
<dbReference type="SUPFAM" id="SSF52540">
    <property type="entry name" value="P-loop containing nucleoside triphosphate hydrolases"/>
    <property type="match status" value="1"/>
</dbReference>
<organism evidence="6 7">
    <name type="scientific">Tetrapyrgos nigripes</name>
    <dbReference type="NCBI Taxonomy" id="182062"/>
    <lineage>
        <taxon>Eukaryota</taxon>
        <taxon>Fungi</taxon>
        <taxon>Dikarya</taxon>
        <taxon>Basidiomycota</taxon>
        <taxon>Agaricomycotina</taxon>
        <taxon>Agaricomycetes</taxon>
        <taxon>Agaricomycetidae</taxon>
        <taxon>Agaricales</taxon>
        <taxon>Marasmiineae</taxon>
        <taxon>Marasmiaceae</taxon>
        <taxon>Tetrapyrgos</taxon>
    </lineage>
</organism>
<dbReference type="Pfam" id="PF24883">
    <property type="entry name" value="NPHP3_N"/>
    <property type="match status" value="1"/>
</dbReference>
<dbReference type="InterPro" id="IPR051165">
    <property type="entry name" value="Multifunctional_ANK_Repeat"/>
</dbReference>
<protein>
    <recommendedName>
        <fullName evidence="5">Nephrocystin 3-like N-terminal domain-containing protein</fullName>
    </recommendedName>
</protein>
<dbReference type="InterPro" id="IPR056884">
    <property type="entry name" value="NPHP3-like_N"/>
</dbReference>
<evidence type="ECO:0000313" key="7">
    <source>
        <dbReference type="Proteomes" id="UP000559256"/>
    </source>
</evidence>
<feature type="domain" description="Nephrocystin 3-like N-terminal" evidence="5">
    <location>
        <begin position="189"/>
        <end position="262"/>
    </location>
</feature>
<feature type="compositionally biased region" description="Basic and acidic residues" evidence="4">
    <location>
        <begin position="37"/>
        <end position="48"/>
    </location>
</feature>
<feature type="repeat" description="ANK" evidence="3">
    <location>
        <begin position="801"/>
        <end position="833"/>
    </location>
</feature>
<sequence length="1175" mass="129043">MKRAFNTVKGKLSGSKKKKGKRGKNAEGNQVESNQSETDRVNRSEVVKSVDNVEANERKLEDTPVISSDNTLDNVAATPAASIHQTTHSEETGTVPNATSTDEVALTPAESINQAMHPEGVRMNAGRNMYYNVQGNQTQTINNDNRHIINSNNNVFVRNVNESSKIQKWIGAPNPSINFNAAYDKMTKGTGVWLLEDSRFNEWKDEGGLLWLQGKAGSGKTFLCTKAIFSISAEHQVVYFYFDTLDQTKSKGTYQGMLSSLMLDKPSTTCIFIDAMDECQASDQHLVSRLIRDLLELGSKIRMFVSCRHTASTVGISSATYEISLNEQVVESDIQRHIEQVFQDRPLSVDVHKEVTEALAHGAHGQIRWVDCQIQQMQELATRTAILTALKNLPDDLEETYCQALVRVNKHHQKDVEAILKWLLFGYEELKLELLPEILRVNIKQQTLEDTQTIRKSGLSKIISSTLVIVQEGQTWRARREYVLQLAHPSVKEYILSETILQSSAQLFHVNDQLAHKFIAQLCMIYLVVCGKDGSIDEEKFPLAEYAAERWPNHVRNLQLLENPVKSLSLHLLTDTNKSCFAWMYSQNYETSGHALPLYYAAMANLPNVILILVEEGANVSAQGGEWGNALQTASYWGRSEVAASYWGREEIVKLLVEKGADINAQGGQYGNALQATSYLGREEIVKLLVEKGADINAQGGQYGNAPQAASYWGREEIVKLLVEKGADINAQGGQYGNALQAASHWGRQEIMKLLVEKGADINAQGGQYGNALQAAAYRGSEEMLKLLVEKGADINAQGGQYGNALQAASYEGREEIVKLLVEKGADINAQGGQYGNALYAASYLGKEEIVKLLVEKGAYINAQGGQYGNALYAASYLGREEIVKLLVEKGADINAQGGQYGNALQAASYEGREEIVKLLVEKGADINAQGGQYGNALQAASYGESEEIVKLLVEKGADINAQGGQYGNALQAASCRGREEIVKLLVEKEADINAQGGKYGNALQAASYIGFFGKYIGRVKLFLDKGADINAQGGYFGNALQAASYGGETDIVKFLVEKGANVNIEGGKYGTALQAACVAKEKDDYDHGFDYLKQVEILLNNGADINSRGGRYGSPIQAAAFQGNQEIFDLLMQRGAAAIDPIFTVFQEDPKIPFPLMDNEPADHHIYCPIFWNM</sequence>
<evidence type="ECO:0000256" key="3">
    <source>
        <dbReference type="PROSITE-ProRule" id="PRU00023"/>
    </source>
</evidence>
<dbReference type="OrthoDB" id="194358at2759"/>
<dbReference type="InterPro" id="IPR036770">
    <property type="entry name" value="Ankyrin_rpt-contain_sf"/>
</dbReference>
<comment type="caution">
    <text evidence="6">The sequence shown here is derived from an EMBL/GenBank/DDBJ whole genome shotgun (WGS) entry which is preliminary data.</text>
</comment>
<evidence type="ECO:0000313" key="6">
    <source>
        <dbReference type="EMBL" id="KAF5323183.1"/>
    </source>
</evidence>
<evidence type="ECO:0000256" key="4">
    <source>
        <dbReference type="SAM" id="MobiDB-lite"/>
    </source>
</evidence>
<feature type="repeat" description="ANK" evidence="3">
    <location>
        <begin position="900"/>
        <end position="932"/>
    </location>
</feature>
<dbReference type="EMBL" id="JAACJM010000397">
    <property type="protein sequence ID" value="KAF5323183.1"/>
    <property type="molecule type" value="Genomic_DNA"/>
</dbReference>
<dbReference type="InterPro" id="IPR027417">
    <property type="entry name" value="P-loop_NTPase"/>
</dbReference>
<feature type="repeat" description="ANK" evidence="3">
    <location>
        <begin position="966"/>
        <end position="998"/>
    </location>
</feature>
<feature type="repeat" description="ANK" evidence="3">
    <location>
        <begin position="768"/>
        <end position="800"/>
    </location>
</feature>
<dbReference type="Proteomes" id="UP000559256">
    <property type="component" value="Unassembled WGS sequence"/>
</dbReference>
<gene>
    <name evidence="6" type="ORF">D9758_018060</name>
</gene>
<evidence type="ECO:0000256" key="1">
    <source>
        <dbReference type="ARBA" id="ARBA00022737"/>
    </source>
</evidence>
<evidence type="ECO:0000256" key="2">
    <source>
        <dbReference type="ARBA" id="ARBA00023043"/>
    </source>
</evidence>
<feature type="region of interest" description="Disordered" evidence="4">
    <location>
        <begin position="1"/>
        <end position="102"/>
    </location>
</feature>
<dbReference type="Pfam" id="PF12796">
    <property type="entry name" value="Ank_2"/>
    <property type="match status" value="4"/>
</dbReference>
<keyword evidence="2 3" id="KW-0040">ANK repeat</keyword>
<feature type="repeat" description="ANK" evidence="3">
    <location>
        <begin position="1039"/>
        <end position="1068"/>
    </location>
</feature>
<dbReference type="PROSITE" id="PS50088">
    <property type="entry name" value="ANK_REPEAT"/>
    <property type="match status" value="10"/>
</dbReference>